<dbReference type="GO" id="GO:0045893">
    <property type="term" value="P:positive regulation of DNA-templated transcription"/>
    <property type="evidence" value="ECO:0007669"/>
    <property type="project" value="InterPro"/>
</dbReference>
<dbReference type="PROSITE" id="PS01264">
    <property type="entry name" value="TBOX_2"/>
    <property type="match status" value="1"/>
</dbReference>
<dbReference type="PANTHER" id="PTHR11267:SF204">
    <property type="entry name" value="SPADETAIL"/>
    <property type="match status" value="1"/>
</dbReference>
<proteinExistence type="predicted"/>
<dbReference type="SUPFAM" id="SSF49417">
    <property type="entry name" value="p53-like transcription factors"/>
    <property type="match status" value="1"/>
</dbReference>
<dbReference type="FunFam" id="2.60.40.820:FF:000010">
    <property type="entry name" value="T-box transcription factor TBX6"/>
    <property type="match status" value="1"/>
</dbReference>
<dbReference type="PROSITE" id="PS01283">
    <property type="entry name" value="TBOX_1"/>
    <property type="match status" value="1"/>
</dbReference>
<evidence type="ECO:0000256" key="2">
    <source>
        <dbReference type="ARBA" id="ARBA00022473"/>
    </source>
</evidence>
<evidence type="ECO:0000256" key="5">
    <source>
        <dbReference type="ARBA" id="ARBA00023163"/>
    </source>
</evidence>
<dbReference type="KEGG" id="soy:115891798"/>
<keyword evidence="6 7" id="KW-0539">Nucleus</keyword>
<dbReference type="GO" id="GO:0000785">
    <property type="term" value="C:chromatin"/>
    <property type="evidence" value="ECO:0007669"/>
    <property type="project" value="TreeGrafter"/>
</dbReference>
<dbReference type="InterPro" id="IPR036960">
    <property type="entry name" value="T-box_sf"/>
</dbReference>
<evidence type="ECO:0000259" key="9">
    <source>
        <dbReference type="PROSITE" id="PS50252"/>
    </source>
</evidence>
<keyword evidence="4 7" id="KW-0238">DNA-binding</keyword>
<gene>
    <name evidence="11" type="primary">LOC115891798</name>
</gene>
<dbReference type="PANTHER" id="PTHR11267">
    <property type="entry name" value="T-BOX PROTEIN-RELATED"/>
    <property type="match status" value="1"/>
</dbReference>
<reference evidence="11" key="1">
    <citation type="submission" date="2025-08" db="UniProtKB">
        <authorList>
            <consortium name="RefSeq"/>
        </authorList>
    </citation>
    <scope>IDENTIFICATION</scope>
    <source>
        <tissue evidence="11">Gonads</tissue>
    </source>
</reference>
<evidence type="ECO:0000256" key="4">
    <source>
        <dbReference type="ARBA" id="ARBA00023125"/>
    </source>
</evidence>
<feature type="region of interest" description="Disordered" evidence="8">
    <location>
        <begin position="245"/>
        <end position="278"/>
    </location>
</feature>
<dbReference type="FunCoup" id="A0A6J2YVR9">
    <property type="interactions" value="161"/>
</dbReference>
<evidence type="ECO:0000256" key="8">
    <source>
        <dbReference type="SAM" id="MobiDB-lite"/>
    </source>
</evidence>
<dbReference type="GO" id="GO:0000978">
    <property type="term" value="F:RNA polymerase II cis-regulatory region sequence-specific DNA binding"/>
    <property type="evidence" value="ECO:0007669"/>
    <property type="project" value="InterPro"/>
</dbReference>
<dbReference type="GO" id="GO:0001708">
    <property type="term" value="P:cell fate specification"/>
    <property type="evidence" value="ECO:0007669"/>
    <property type="project" value="TreeGrafter"/>
</dbReference>
<dbReference type="PROSITE" id="PS50252">
    <property type="entry name" value="TBOX_3"/>
    <property type="match status" value="1"/>
</dbReference>
<dbReference type="Gene3D" id="2.60.40.820">
    <property type="entry name" value="Transcription factor, T-box"/>
    <property type="match status" value="1"/>
</dbReference>
<evidence type="ECO:0000313" key="11">
    <source>
        <dbReference type="RefSeq" id="XP_030768218.1"/>
    </source>
</evidence>
<keyword evidence="10" id="KW-1185">Reference proteome</keyword>
<keyword evidence="3" id="KW-0805">Transcription regulation</keyword>
<dbReference type="SMART" id="SM00425">
    <property type="entry name" value="TBOX"/>
    <property type="match status" value="1"/>
</dbReference>
<dbReference type="CDD" id="cd20681">
    <property type="entry name" value="T-box_Drosocross-like"/>
    <property type="match status" value="1"/>
</dbReference>
<dbReference type="GO" id="GO:0000981">
    <property type="term" value="F:DNA-binding transcription factor activity, RNA polymerase II-specific"/>
    <property type="evidence" value="ECO:0007669"/>
    <property type="project" value="TreeGrafter"/>
</dbReference>
<feature type="DNA-binding region" description="T-box" evidence="7">
    <location>
        <begin position="37"/>
        <end position="211"/>
    </location>
</feature>
<keyword evidence="5" id="KW-0804">Transcription</keyword>
<dbReference type="PRINTS" id="PR00937">
    <property type="entry name" value="TBOX"/>
</dbReference>
<dbReference type="InterPro" id="IPR001699">
    <property type="entry name" value="TF_T-box"/>
</dbReference>
<dbReference type="InParanoid" id="A0A6J2YVR9"/>
<dbReference type="CTD" id="115891798"/>
<dbReference type="AlphaFoldDB" id="A0A6J2YVR9"/>
<dbReference type="OrthoDB" id="7442607at2759"/>
<accession>A0A6J2YVR9</accession>
<organism evidence="10 11">
    <name type="scientific">Sitophilus oryzae</name>
    <name type="common">Rice weevil</name>
    <name type="synonym">Curculio oryzae</name>
    <dbReference type="NCBI Taxonomy" id="7048"/>
    <lineage>
        <taxon>Eukaryota</taxon>
        <taxon>Metazoa</taxon>
        <taxon>Ecdysozoa</taxon>
        <taxon>Arthropoda</taxon>
        <taxon>Hexapoda</taxon>
        <taxon>Insecta</taxon>
        <taxon>Pterygota</taxon>
        <taxon>Neoptera</taxon>
        <taxon>Endopterygota</taxon>
        <taxon>Coleoptera</taxon>
        <taxon>Polyphaga</taxon>
        <taxon>Cucujiformia</taxon>
        <taxon>Curculionidae</taxon>
        <taxon>Dryophthorinae</taxon>
        <taxon>Sitophilus</taxon>
    </lineage>
</organism>
<feature type="domain" description="T-box" evidence="9">
    <location>
        <begin position="32"/>
        <end position="211"/>
    </location>
</feature>
<feature type="compositionally biased region" description="Low complexity" evidence="8">
    <location>
        <begin position="245"/>
        <end position="258"/>
    </location>
</feature>
<dbReference type="Pfam" id="PF00907">
    <property type="entry name" value="T-box"/>
    <property type="match status" value="1"/>
</dbReference>
<dbReference type="GeneID" id="115891798"/>
<dbReference type="InterPro" id="IPR008967">
    <property type="entry name" value="p53-like_TF_DNA-bd_sf"/>
</dbReference>
<evidence type="ECO:0000313" key="10">
    <source>
        <dbReference type="Proteomes" id="UP000504635"/>
    </source>
</evidence>
<name>A0A6J2YVR9_SITOR</name>
<evidence type="ECO:0000256" key="6">
    <source>
        <dbReference type="ARBA" id="ARBA00023242"/>
    </source>
</evidence>
<comment type="subcellular location">
    <subcellularLocation>
        <location evidence="1 7">Nucleus</location>
    </subcellularLocation>
</comment>
<dbReference type="GO" id="GO:0005634">
    <property type="term" value="C:nucleus"/>
    <property type="evidence" value="ECO:0007669"/>
    <property type="project" value="UniProtKB-SubCell"/>
</dbReference>
<evidence type="ECO:0000256" key="1">
    <source>
        <dbReference type="ARBA" id="ARBA00004123"/>
    </source>
</evidence>
<evidence type="ECO:0000256" key="3">
    <source>
        <dbReference type="ARBA" id="ARBA00023015"/>
    </source>
</evidence>
<dbReference type="InterPro" id="IPR018186">
    <property type="entry name" value="TF_T-box_CS"/>
</dbReference>
<sequence length="356" mass="40607">MNRFVYGDGVESRVPYTGYNDHYVMNECQVRLKNDDLWHKFNNLENEMIITKTGRRMFPSLQIEISNLEPQSTYCVMIEMVPASHCRLKYSTNEGWAPAGSEEAQSPKRLYVHPESPAKGEYWMSQTVNFARMKLTNTAAPPPGQVVLTSMHKYQPRIIIAKTSDPSTFAWVPNKCIVFPETLFVAVTAYQNEKITQLKIDNNPFAKGFRVTGQSKCKRKKEDCSDSDSDELPCKTLKIDVESVSSSSPVCTSSTTDSPPSPTESEELKSPKIPSTSPKEPTYCYPYAWDGYYSPPSSLYHPMTYYPGFYPNYYGGFFWRDTLYTRQSDSIREKESVKENTAKKYSDFSIRSILGC</sequence>
<dbReference type="RefSeq" id="XP_030768218.1">
    <property type="nucleotide sequence ID" value="XM_030912358.1"/>
</dbReference>
<dbReference type="InterPro" id="IPR046360">
    <property type="entry name" value="T-box_DNA-bd"/>
</dbReference>
<evidence type="ECO:0000256" key="7">
    <source>
        <dbReference type="PROSITE-ProRule" id="PRU00201"/>
    </source>
</evidence>
<keyword evidence="2" id="KW-0217">Developmental protein</keyword>
<dbReference type="Proteomes" id="UP000504635">
    <property type="component" value="Unplaced"/>
</dbReference>
<protein>
    <submittedName>
        <fullName evidence="11">T-box protein 2-like</fullName>
    </submittedName>
</protein>